<protein>
    <recommendedName>
        <fullName evidence="2">PKD domain-containing protein</fullName>
    </recommendedName>
</protein>
<keyword evidence="4" id="KW-1185">Reference proteome</keyword>
<dbReference type="Pfam" id="PF18911">
    <property type="entry name" value="PKD_4"/>
    <property type="match status" value="1"/>
</dbReference>
<dbReference type="InterPro" id="IPR035986">
    <property type="entry name" value="PKD_dom_sf"/>
</dbReference>
<name>A0A243WBU1_9BACT</name>
<organism evidence="3 4">
    <name type="scientific">Hymenobacter crusticola</name>
    <dbReference type="NCBI Taxonomy" id="1770526"/>
    <lineage>
        <taxon>Bacteria</taxon>
        <taxon>Pseudomonadati</taxon>
        <taxon>Bacteroidota</taxon>
        <taxon>Cytophagia</taxon>
        <taxon>Cytophagales</taxon>
        <taxon>Hymenobacteraceae</taxon>
        <taxon>Hymenobacter</taxon>
    </lineage>
</organism>
<evidence type="ECO:0000313" key="4">
    <source>
        <dbReference type="Proteomes" id="UP000194873"/>
    </source>
</evidence>
<evidence type="ECO:0000256" key="1">
    <source>
        <dbReference type="SAM" id="SignalP"/>
    </source>
</evidence>
<evidence type="ECO:0000313" key="3">
    <source>
        <dbReference type="EMBL" id="OUJ72478.1"/>
    </source>
</evidence>
<dbReference type="InterPro" id="IPR000601">
    <property type="entry name" value="PKD_dom"/>
</dbReference>
<dbReference type="CDD" id="cd00146">
    <property type="entry name" value="PKD"/>
    <property type="match status" value="1"/>
</dbReference>
<dbReference type="SUPFAM" id="SSF49299">
    <property type="entry name" value="PKD domain"/>
    <property type="match status" value="1"/>
</dbReference>
<dbReference type="RefSeq" id="WP_086595517.1">
    <property type="nucleotide sequence ID" value="NZ_MTSE01000010.1"/>
</dbReference>
<dbReference type="SMART" id="SM00089">
    <property type="entry name" value="PKD"/>
    <property type="match status" value="1"/>
</dbReference>
<feature type="domain" description="PKD" evidence="2">
    <location>
        <begin position="56"/>
        <end position="87"/>
    </location>
</feature>
<dbReference type="PROSITE" id="PS51257">
    <property type="entry name" value="PROKAR_LIPOPROTEIN"/>
    <property type="match status" value="1"/>
</dbReference>
<gene>
    <name evidence="3" type="ORF">BXP70_18115</name>
</gene>
<reference evidence="3 4" key="1">
    <citation type="submission" date="2017-01" db="EMBL/GenBank/DDBJ databases">
        <title>A new Hymenobacter.</title>
        <authorList>
            <person name="Liang Y."/>
            <person name="Feng F."/>
        </authorList>
    </citation>
    <scope>NUCLEOTIDE SEQUENCE [LARGE SCALE GENOMIC DNA]</scope>
    <source>
        <strain evidence="3">MIMBbqt21</strain>
    </source>
</reference>
<accession>A0A243WBU1</accession>
<comment type="caution">
    <text evidence="3">The sequence shown here is derived from an EMBL/GenBank/DDBJ whole genome shotgun (WGS) entry which is preliminary data.</text>
</comment>
<evidence type="ECO:0000259" key="2">
    <source>
        <dbReference type="PROSITE" id="PS50093"/>
    </source>
</evidence>
<dbReference type="InterPro" id="IPR013783">
    <property type="entry name" value="Ig-like_fold"/>
</dbReference>
<dbReference type="EMBL" id="MTSE01000010">
    <property type="protein sequence ID" value="OUJ72478.1"/>
    <property type="molecule type" value="Genomic_DNA"/>
</dbReference>
<proteinExistence type="predicted"/>
<sequence length="230" mass="24840">MKLPLLLLASAIVLASCEDNEIQPDTEFATAFDLPENGESATTIVIQNKSKNGLRYMWNFGDGTTSQAENPSHIYESPGVYSVKLKALGFGKSDSVTKTIKIAPFNLFNRIDLPFSGTYLCKVVYEYSAYQSPTTRTRLPDQEVVIAATGASSVQWGDALLNYYPSVPGAPQLPHGTAYNFYSLNTSAAPRVIANATFYTAGDSAVFSVAKRTGASNGTGTTIYHGIRRP</sequence>
<dbReference type="InterPro" id="IPR022409">
    <property type="entry name" value="PKD/Chitinase_dom"/>
</dbReference>
<feature type="signal peptide" evidence="1">
    <location>
        <begin position="1"/>
        <end position="15"/>
    </location>
</feature>
<dbReference type="OrthoDB" id="1521716at2"/>
<keyword evidence="1" id="KW-0732">Signal</keyword>
<dbReference type="AlphaFoldDB" id="A0A243WBU1"/>
<dbReference type="Proteomes" id="UP000194873">
    <property type="component" value="Unassembled WGS sequence"/>
</dbReference>
<dbReference type="PROSITE" id="PS50093">
    <property type="entry name" value="PKD"/>
    <property type="match status" value="1"/>
</dbReference>
<feature type="chain" id="PRO_5012670280" description="PKD domain-containing protein" evidence="1">
    <location>
        <begin position="16"/>
        <end position="230"/>
    </location>
</feature>
<dbReference type="Gene3D" id="2.60.40.10">
    <property type="entry name" value="Immunoglobulins"/>
    <property type="match status" value="1"/>
</dbReference>